<dbReference type="SMART" id="SM00693">
    <property type="entry name" value="DysFN"/>
    <property type="match status" value="1"/>
</dbReference>
<dbReference type="Proteomes" id="UP000054350">
    <property type="component" value="Unassembled WGS sequence"/>
</dbReference>
<dbReference type="VEuPathDB" id="FungiDB:AMAG_08731"/>
<proteinExistence type="predicted"/>
<feature type="region of interest" description="Disordered" evidence="1">
    <location>
        <begin position="253"/>
        <end position="277"/>
    </location>
</feature>
<dbReference type="InterPro" id="IPR010482">
    <property type="entry name" value="TECPR1-like_DysF"/>
</dbReference>
<dbReference type="GO" id="GO:0005778">
    <property type="term" value="C:peroxisomal membrane"/>
    <property type="evidence" value="ECO:0007669"/>
    <property type="project" value="UniProtKB-ARBA"/>
</dbReference>
<dbReference type="SMART" id="SM00694">
    <property type="entry name" value="DysFC"/>
    <property type="match status" value="1"/>
</dbReference>
<sequence>MHRTPLSRRSSSSSTASVRLAPRPPPHVPPHVECEEVWENQRGTAIFGRPKFSAKSLLPTDRGPWSDERGNFRMPKDRLQLPDPAKWEWDGEWMIDMSGDVDPEGWQYAFNFGTFPWSASCGLTSYVRRRRWVRLRKPLATPPGTGLAALTSPPVLPTRAPQLPSRSPPVVVTRAVEDGPPGNLLLRAVGRHTRSIAGPRLDRERLEALAAALGVPSTVVRALRASMMGLAVDVVVAETGAKDPGFVVGDEEQGEAAMAPAAEGEGGPREEEVEAMGPPPLLPRDVAEEDSAPLVDAARLLGATEADQRANVGEFLSTFDFDASKIVAVEMLLRSVPDVASVICAVAANQLTFAMDLQALAQLQTQVVLRSARQSMVEV</sequence>
<feature type="region of interest" description="Disordered" evidence="1">
    <location>
        <begin position="58"/>
        <end position="77"/>
    </location>
</feature>
<feature type="region of interest" description="Disordered" evidence="1">
    <location>
        <begin position="1"/>
        <end position="30"/>
    </location>
</feature>
<protein>
    <recommendedName>
        <fullName evidence="2 3">Peroxin/Ferlin domain-containing protein</fullName>
    </recommendedName>
</protein>
<dbReference type="InterPro" id="IPR051513">
    <property type="entry name" value="Tectonin_beta-prop"/>
</dbReference>
<evidence type="ECO:0000256" key="1">
    <source>
        <dbReference type="SAM" id="MobiDB-lite"/>
    </source>
</evidence>
<gene>
    <name evidence="4" type="ORF">AMAG_08731</name>
</gene>
<organism evidence="4 5">
    <name type="scientific">Allomyces macrogynus (strain ATCC 38327)</name>
    <name type="common">Allomyces javanicus var. macrogynus</name>
    <dbReference type="NCBI Taxonomy" id="578462"/>
    <lineage>
        <taxon>Eukaryota</taxon>
        <taxon>Fungi</taxon>
        <taxon>Fungi incertae sedis</taxon>
        <taxon>Blastocladiomycota</taxon>
        <taxon>Blastocladiomycetes</taxon>
        <taxon>Blastocladiales</taxon>
        <taxon>Blastocladiaceae</taxon>
        <taxon>Allomyces</taxon>
    </lineage>
</organism>
<dbReference type="OrthoDB" id="72441at2759"/>
<reference evidence="5" key="2">
    <citation type="submission" date="2009-11" db="EMBL/GenBank/DDBJ databases">
        <title>The Genome Sequence of Allomyces macrogynus strain ATCC 38327.</title>
        <authorList>
            <consortium name="The Broad Institute Genome Sequencing Platform"/>
            <person name="Russ C."/>
            <person name="Cuomo C."/>
            <person name="Shea T."/>
            <person name="Young S.K."/>
            <person name="Zeng Q."/>
            <person name="Koehrsen M."/>
            <person name="Haas B."/>
            <person name="Borodovsky M."/>
            <person name="Guigo R."/>
            <person name="Alvarado L."/>
            <person name="Berlin A."/>
            <person name="Borenstein D."/>
            <person name="Chen Z."/>
            <person name="Engels R."/>
            <person name="Freedman E."/>
            <person name="Gellesch M."/>
            <person name="Goldberg J."/>
            <person name="Griggs A."/>
            <person name="Gujja S."/>
            <person name="Heiman D."/>
            <person name="Hepburn T."/>
            <person name="Howarth C."/>
            <person name="Jen D."/>
            <person name="Larson L."/>
            <person name="Lewis B."/>
            <person name="Mehta T."/>
            <person name="Park D."/>
            <person name="Pearson M."/>
            <person name="Roberts A."/>
            <person name="Saif S."/>
            <person name="Shenoy N."/>
            <person name="Sisk P."/>
            <person name="Stolte C."/>
            <person name="Sykes S."/>
            <person name="Walk T."/>
            <person name="White J."/>
            <person name="Yandava C."/>
            <person name="Burger G."/>
            <person name="Gray M.W."/>
            <person name="Holland P.W.H."/>
            <person name="King N."/>
            <person name="Lang F.B.F."/>
            <person name="Roger A.J."/>
            <person name="Ruiz-Trillo I."/>
            <person name="Lander E."/>
            <person name="Nusbaum C."/>
        </authorList>
    </citation>
    <scope>NUCLEOTIDE SEQUENCE [LARGE SCALE GENOMIC DNA]</scope>
    <source>
        <strain evidence="5">ATCC 38327</strain>
    </source>
</reference>
<evidence type="ECO:0000313" key="5">
    <source>
        <dbReference type="Proteomes" id="UP000054350"/>
    </source>
</evidence>
<evidence type="ECO:0000313" key="4">
    <source>
        <dbReference type="EMBL" id="KNE63628.1"/>
    </source>
</evidence>
<accession>A0A0L0SMC9</accession>
<dbReference type="GO" id="GO:0007031">
    <property type="term" value="P:peroxisome organization"/>
    <property type="evidence" value="ECO:0007669"/>
    <property type="project" value="UniProtKB-ARBA"/>
</dbReference>
<keyword evidence="5" id="KW-1185">Reference proteome</keyword>
<feature type="domain" description="Peroxin/Ferlin" evidence="2">
    <location>
        <begin position="30"/>
        <end position="96"/>
    </location>
</feature>
<dbReference type="PANTHER" id="PTHR23250:SF1">
    <property type="entry name" value="TECTONIN BETA-PROPELLER REPEAT-CONTAINING PROTEIN 1"/>
    <property type="match status" value="1"/>
</dbReference>
<name>A0A0L0SMC9_ALLM3</name>
<dbReference type="EMBL" id="GG745342">
    <property type="protein sequence ID" value="KNE63628.1"/>
    <property type="molecule type" value="Genomic_DNA"/>
</dbReference>
<dbReference type="InterPro" id="IPR006614">
    <property type="entry name" value="Peroxin/Ferlin"/>
</dbReference>
<evidence type="ECO:0000259" key="3">
    <source>
        <dbReference type="SMART" id="SM00694"/>
    </source>
</evidence>
<feature type="compositionally biased region" description="Low complexity" evidence="1">
    <location>
        <begin position="7"/>
        <end position="21"/>
    </location>
</feature>
<dbReference type="PANTHER" id="PTHR23250">
    <property type="entry name" value="DYSFERLIN-RELATED"/>
    <property type="match status" value="1"/>
</dbReference>
<evidence type="ECO:0000259" key="2">
    <source>
        <dbReference type="SMART" id="SM00693"/>
    </source>
</evidence>
<dbReference type="eggNOG" id="KOG3669">
    <property type="taxonomic scope" value="Eukaryota"/>
</dbReference>
<feature type="domain" description="Peroxin/Ferlin" evidence="3">
    <location>
        <begin position="105"/>
        <end position="139"/>
    </location>
</feature>
<feature type="compositionally biased region" description="Basic and acidic residues" evidence="1">
    <location>
        <begin position="64"/>
        <end position="77"/>
    </location>
</feature>
<dbReference type="Pfam" id="PF06398">
    <property type="entry name" value="Pex24p"/>
    <property type="match status" value="1"/>
</dbReference>
<reference evidence="4 5" key="1">
    <citation type="submission" date="2009-11" db="EMBL/GenBank/DDBJ databases">
        <title>Annotation of Allomyces macrogynus ATCC 38327.</title>
        <authorList>
            <consortium name="The Broad Institute Genome Sequencing Platform"/>
            <person name="Russ C."/>
            <person name="Cuomo C."/>
            <person name="Burger G."/>
            <person name="Gray M.W."/>
            <person name="Holland P.W.H."/>
            <person name="King N."/>
            <person name="Lang F.B.F."/>
            <person name="Roger A.J."/>
            <person name="Ruiz-Trillo I."/>
            <person name="Young S.K."/>
            <person name="Zeng Q."/>
            <person name="Gargeya S."/>
            <person name="Fitzgerald M."/>
            <person name="Haas B."/>
            <person name="Abouelleil A."/>
            <person name="Alvarado L."/>
            <person name="Arachchi H.M."/>
            <person name="Berlin A."/>
            <person name="Chapman S.B."/>
            <person name="Gearin G."/>
            <person name="Goldberg J."/>
            <person name="Griggs A."/>
            <person name="Gujja S."/>
            <person name="Hansen M."/>
            <person name="Heiman D."/>
            <person name="Howarth C."/>
            <person name="Larimer J."/>
            <person name="Lui A."/>
            <person name="MacDonald P.J.P."/>
            <person name="McCowen C."/>
            <person name="Montmayeur A."/>
            <person name="Murphy C."/>
            <person name="Neiman D."/>
            <person name="Pearson M."/>
            <person name="Priest M."/>
            <person name="Roberts A."/>
            <person name="Saif S."/>
            <person name="Shea T."/>
            <person name="Sisk P."/>
            <person name="Stolte C."/>
            <person name="Sykes S."/>
            <person name="Wortman J."/>
            <person name="Nusbaum C."/>
            <person name="Birren B."/>
        </authorList>
    </citation>
    <scope>NUCLEOTIDE SEQUENCE [LARGE SCALE GENOMIC DNA]</scope>
    <source>
        <strain evidence="4 5">ATCC 38327</strain>
    </source>
</reference>
<dbReference type="STRING" id="578462.A0A0L0SMC9"/>
<dbReference type="AlphaFoldDB" id="A0A0L0SMC9"/>